<evidence type="ECO:0000256" key="1">
    <source>
        <dbReference type="ARBA" id="ARBA00000900"/>
    </source>
</evidence>
<evidence type="ECO:0000256" key="4">
    <source>
        <dbReference type="ARBA" id="ARBA00022723"/>
    </source>
</evidence>
<feature type="compositionally biased region" description="Acidic residues" evidence="8">
    <location>
        <begin position="180"/>
        <end position="199"/>
    </location>
</feature>
<evidence type="ECO:0000256" key="7">
    <source>
        <dbReference type="ARBA" id="ARBA00022833"/>
    </source>
</evidence>
<evidence type="ECO:0000256" key="6">
    <source>
        <dbReference type="ARBA" id="ARBA00022786"/>
    </source>
</evidence>
<keyword evidence="5" id="KW-0863">Zinc-finger</keyword>
<keyword evidence="4" id="KW-0479">Metal-binding</keyword>
<comment type="catalytic activity">
    <reaction evidence="1">
        <text>S-ubiquitinyl-[E2 ubiquitin-conjugating enzyme]-L-cysteine + [acceptor protein]-L-lysine = [E2 ubiquitin-conjugating enzyme]-L-cysteine + N(6)-ubiquitinyl-[acceptor protein]-L-lysine.</text>
        <dbReference type="EC" id="2.3.2.27"/>
    </reaction>
</comment>
<dbReference type="AlphaFoldDB" id="A0A6C0JM79"/>
<reference evidence="10" key="1">
    <citation type="journal article" date="2020" name="Nature">
        <title>Giant virus diversity and host interactions through global metagenomics.</title>
        <authorList>
            <person name="Schulz F."/>
            <person name="Roux S."/>
            <person name="Paez-Espino D."/>
            <person name="Jungbluth S."/>
            <person name="Walsh D.A."/>
            <person name="Denef V.J."/>
            <person name="McMahon K.D."/>
            <person name="Konstantinidis K.T."/>
            <person name="Eloe-Fadrosh E.A."/>
            <person name="Kyrpides N.C."/>
            <person name="Woyke T."/>
        </authorList>
    </citation>
    <scope>NUCLEOTIDE SEQUENCE</scope>
    <source>
        <strain evidence="10">GVMAG-S-1038524-41</strain>
    </source>
</reference>
<feature type="region of interest" description="Disordered" evidence="8">
    <location>
        <begin position="177"/>
        <end position="199"/>
    </location>
</feature>
<organism evidence="10">
    <name type="scientific">viral metagenome</name>
    <dbReference type="NCBI Taxonomy" id="1070528"/>
    <lineage>
        <taxon>unclassified sequences</taxon>
        <taxon>metagenomes</taxon>
        <taxon>organismal metagenomes</taxon>
    </lineage>
</organism>
<protein>
    <recommendedName>
        <fullName evidence="2">RING-type E3 ubiquitin transferase</fullName>
        <ecNumber evidence="2">2.3.2.27</ecNumber>
    </recommendedName>
</protein>
<dbReference type="EC" id="2.3.2.27" evidence="2"/>
<evidence type="ECO:0000256" key="8">
    <source>
        <dbReference type="SAM" id="MobiDB-lite"/>
    </source>
</evidence>
<evidence type="ECO:0000259" key="9">
    <source>
        <dbReference type="PROSITE" id="PS50089"/>
    </source>
</evidence>
<keyword evidence="3" id="KW-0808">Transferase</keyword>
<dbReference type="Pfam" id="PF13639">
    <property type="entry name" value="zf-RING_2"/>
    <property type="match status" value="1"/>
</dbReference>
<evidence type="ECO:0000256" key="2">
    <source>
        <dbReference type="ARBA" id="ARBA00012483"/>
    </source>
</evidence>
<dbReference type="SMART" id="SM00184">
    <property type="entry name" value="RING"/>
    <property type="match status" value="1"/>
</dbReference>
<evidence type="ECO:0000256" key="3">
    <source>
        <dbReference type="ARBA" id="ARBA00022679"/>
    </source>
</evidence>
<feature type="domain" description="RING-type" evidence="9">
    <location>
        <begin position="126"/>
        <end position="167"/>
    </location>
</feature>
<dbReference type="InterPro" id="IPR045191">
    <property type="entry name" value="MBR1/2-like"/>
</dbReference>
<sequence length="199" mass="22736">MSNDNNSGIRVNIHNHEDNEYDYVSQMIIMVERPYNPFHQPVFNGNGMNPEDEIRNALDQVSMLNVMGAFFDNFLGMDPVGMSDERMMEIARRESLAHYKTQEKKSHIKLGIASKIADESMKNESCTICVSKFDVGENITELECKHTLHTDCIAEWVKYKSECPVCRADIQTIDKTPDLSSDEDDLVPENELDDPNELN</sequence>
<dbReference type="PROSITE" id="PS50089">
    <property type="entry name" value="ZF_RING_2"/>
    <property type="match status" value="1"/>
</dbReference>
<dbReference type="InterPro" id="IPR013083">
    <property type="entry name" value="Znf_RING/FYVE/PHD"/>
</dbReference>
<dbReference type="SUPFAM" id="SSF57850">
    <property type="entry name" value="RING/U-box"/>
    <property type="match status" value="1"/>
</dbReference>
<dbReference type="EMBL" id="MN740667">
    <property type="protein sequence ID" value="QHU06782.1"/>
    <property type="molecule type" value="Genomic_DNA"/>
</dbReference>
<dbReference type="PANTHER" id="PTHR22937">
    <property type="entry name" value="E3 UBIQUITIN-PROTEIN LIGASE RNF165"/>
    <property type="match status" value="1"/>
</dbReference>
<name>A0A6C0JM79_9ZZZZ</name>
<evidence type="ECO:0000313" key="10">
    <source>
        <dbReference type="EMBL" id="QHU06782.1"/>
    </source>
</evidence>
<dbReference type="InterPro" id="IPR001841">
    <property type="entry name" value="Znf_RING"/>
</dbReference>
<proteinExistence type="predicted"/>
<accession>A0A6C0JM79</accession>
<dbReference type="PANTHER" id="PTHR22937:SF65">
    <property type="entry name" value="E3 UBIQUITIN-PROTEIN LIGASE ARK2C"/>
    <property type="match status" value="1"/>
</dbReference>
<dbReference type="GO" id="GO:0061630">
    <property type="term" value="F:ubiquitin protein ligase activity"/>
    <property type="evidence" value="ECO:0007669"/>
    <property type="project" value="UniProtKB-EC"/>
</dbReference>
<dbReference type="Gene3D" id="3.30.40.10">
    <property type="entry name" value="Zinc/RING finger domain, C3HC4 (zinc finger)"/>
    <property type="match status" value="1"/>
</dbReference>
<keyword evidence="6" id="KW-0833">Ubl conjugation pathway</keyword>
<evidence type="ECO:0000256" key="5">
    <source>
        <dbReference type="ARBA" id="ARBA00022771"/>
    </source>
</evidence>
<keyword evidence="7" id="KW-0862">Zinc</keyword>
<dbReference type="GO" id="GO:0008270">
    <property type="term" value="F:zinc ion binding"/>
    <property type="evidence" value="ECO:0007669"/>
    <property type="project" value="UniProtKB-KW"/>
</dbReference>